<keyword evidence="3" id="KW-1185">Reference proteome</keyword>
<evidence type="ECO:0000313" key="3">
    <source>
        <dbReference type="Proteomes" id="UP001139493"/>
    </source>
</evidence>
<comment type="caution">
    <text evidence="2">The sequence shown here is derived from an EMBL/GenBank/DDBJ whole genome shotgun (WGS) entry which is preliminary data.</text>
</comment>
<organism evidence="2 3">
    <name type="scientific">Promicromonospora thailandica</name>
    <dbReference type="NCBI Taxonomy" id="765201"/>
    <lineage>
        <taxon>Bacteria</taxon>
        <taxon>Bacillati</taxon>
        <taxon>Actinomycetota</taxon>
        <taxon>Actinomycetes</taxon>
        <taxon>Micrococcales</taxon>
        <taxon>Promicromonosporaceae</taxon>
        <taxon>Promicromonospora</taxon>
    </lineage>
</organism>
<proteinExistence type="predicted"/>
<evidence type="ECO:0000313" key="2">
    <source>
        <dbReference type="EMBL" id="MCP2264922.1"/>
    </source>
</evidence>
<dbReference type="InterPro" id="IPR024344">
    <property type="entry name" value="MDMPI_metal-binding"/>
</dbReference>
<gene>
    <name evidence="2" type="ORF">APR03_002265</name>
</gene>
<dbReference type="GO" id="GO:0046872">
    <property type="term" value="F:metal ion binding"/>
    <property type="evidence" value="ECO:0007669"/>
    <property type="project" value="InterPro"/>
</dbReference>
<dbReference type="InterPro" id="IPR034660">
    <property type="entry name" value="DinB/YfiT-like"/>
</dbReference>
<feature type="domain" description="Mycothiol-dependent maleylpyruvate isomerase metal-binding" evidence="1">
    <location>
        <begin position="10"/>
        <end position="94"/>
    </location>
</feature>
<dbReference type="Proteomes" id="UP001139493">
    <property type="component" value="Unassembled WGS sequence"/>
</dbReference>
<dbReference type="SUPFAM" id="SSF109854">
    <property type="entry name" value="DinB/YfiT-like putative metalloenzymes"/>
    <property type="match status" value="1"/>
</dbReference>
<dbReference type="AlphaFoldDB" id="A0A9X2G0Q7"/>
<dbReference type="EMBL" id="JAMTCS010000006">
    <property type="protein sequence ID" value="MCP2264922.1"/>
    <property type="molecule type" value="Genomic_DNA"/>
</dbReference>
<dbReference type="InterPro" id="IPR017517">
    <property type="entry name" value="Maleyloyr_isom"/>
</dbReference>
<dbReference type="NCBIfam" id="TIGR03083">
    <property type="entry name" value="maleylpyruvate isomerase family mycothiol-dependent enzyme"/>
    <property type="match status" value="1"/>
</dbReference>
<reference evidence="2" key="1">
    <citation type="submission" date="2022-06" db="EMBL/GenBank/DDBJ databases">
        <title>Genomic Encyclopedia of Archaeal and Bacterial Type Strains, Phase II (KMG-II): from individual species to whole genera.</title>
        <authorList>
            <person name="Goeker M."/>
        </authorList>
    </citation>
    <scope>NUCLEOTIDE SEQUENCE</scope>
    <source>
        <strain evidence="2">DSM 26652</strain>
    </source>
</reference>
<sequence>MEHLSAAQAREHAALVADLHTLTAEQWRSPSLCGEWTVEEVVAHLGAASLLGPVRWLRSMAEARFDPDVHNQRRLEEFLGATPRGTLDRFAEAGPIRLPFRESPGGLGELIVHAEDIRRPLGLVHAPDPGALAAVARFFATKDFAVNSRTVVKGLRLEASDAGFRTGRGPEVVGPLLSLVMVMAGRPAFLPDLDGDGMPELRRRLGQASAGT</sequence>
<dbReference type="Gene3D" id="1.20.120.450">
    <property type="entry name" value="dinb family like domain"/>
    <property type="match status" value="1"/>
</dbReference>
<dbReference type="Pfam" id="PF11716">
    <property type="entry name" value="MDMPI_N"/>
    <property type="match status" value="1"/>
</dbReference>
<accession>A0A9X2G0Q7</accession>
<dbReference type="RefSeq" id="WP_253835780.1">
    <property type="nucleotide sequence ID" value="NZ_JAMTCS010000006.1"/>
</dbReference>
<protein>
    <submittedName>
        <fullName evidence="2">TIGR03083 family protein</fullName>
    </submittedName>
</protein>
<name>A0A9X2G0Q7_9MICO</name>
<evidence type="ECO:0000259" key="1">
    <source>
        <dbReference type="Pfam" id="PF11716"/>
    </source>
</evidence>